<dbReference type="AlphaFoldDB" id="A0A0R2G7Q4"/>
<dbReference type="Pfam" id="PF13460">
    <property type="entry name" value="NAD_binding_10"/>
    <property type="match status" value="1"/>
</dbReference>
<dbReference type="PANTHER" id="PTHR15020">
    <property type="entry name" value="FLAVIN REDUCTASE-RELATED"/>
    <property type="match status" value="1"/>
</dbReference>
<dbReference type="Gene3D" id="3.40.50.720">
    <property type="entry name" value="NAD(P)-binding Rossmann-like Domain"/>
    <property type="match status" value="1"/>
</dbReference>
<evidence type="ECO:0000313" key="4">
    <source>
        <dbReference type="Proteomes" id="UP000051645"/>
    </source>
</evidence>
<evidence type="ECO:0000313" key="5">
    <source>
        <dbReference type="Proteomes" id="UP000051751"/>
    </source>
</evidence>
<dbReference type="EMBL" id="JQAT01000002">
    <property type="protein sequence ID" value="KRN28898.1"/>
    <property type="molecule type" value="Genomic_DNA"/>
</dbReference>
<dbReference type="EMBL" id="JQAZ01000002">
    <property type="protein sequence ID" value="KRN32692.1"/>
    <property type="molecule type" value="Genomic_DNA"/>
</dbReference>
<evidence type="ECO:0000313" key="2">
    <source>
        <dbReference type="EMBL" id="KRN28898.1"/>
    </source>
</evidence>
<name>A0A0R2G7Q4_9LACO</name>
<sequence>MKKVLVLGASGKIAQMVTDDVHKDKDIELSLFLRTPKKLAHEYGHIITGDVMNEADLQNAMAGIDIVGPRPMAEMARNVISAMNSANVHRLIWVASAGIYHEVEFNGKGAEELGDPDDPKTYLGDEKKAADLIETSGLDYTIIRPNWLTNDDATEHLLTTRRNEQMTGKSVSRKTVAKFIADLLKHPDEDVNESVGLSTDPSNDKDY</sequence>
<feature type="domain" description="NAD(P)-binding" evidence="1">
    <location>
        <begin position="8"/>
        <end position="187"/>
    </location>
</feature>
<dbReference type="STRING" id="81857.IV38_GL001106"/>
<dbReference type="SUPFAM" id="SSF51735">
    <property type="entry name" value="NAD(P)-binding Rossmann-fold domains"/>
    <property type="match status" value="1"/>
</dbReference>
<comment type="caution">
    <text evidence="3">The sequence shown here is derived from an EMBL/GenBank/DDBJ whole genome shotgun (WGS) entry which is preliminary data.</text>
</comment>
<evidence type="ECO:0000259" key="1">
    <source>
        <dbReference type="Pfam" id="PF13460"/>
    </source>
</evidence>
<dbReference type="Proteomes" id="UP000051751">
    <property type="component" value="Unassembled WGS sequence"/>
</dbReference>
<dbReference type="RefSeq" id="WP_057768948.1">
    <property type="nucleotide sequence ID" value="NZ_JQAT01000002.1"/>
</dbReference>
<dbReference type="PANTHER" id="PTHR15020:SF50">
    <property type="entry name" value="UPF0659 PROTEIN YMR090W"/>
    <property type="match status" value="1"/>
</dbReference>
<proteinExistence type="predicted"/>
<accession>A0A0R2G7Q4</accession>
<dbReference type="PATRIC" id="fig|81857.3.peg.1112"/>
<keyword evidence="4" id="KW-1185">Reference proteome</keyword>
<dbReference type="Proteomes" id="UP000051645">
    <property type="component" value="Unassembled WGS sequence"/>
</dbReference>
<reference evidence="4 5" key="1">
    <citation type="journal article" date="2015" name="Genome Announc.">
        <title>Expanding the biotechnology potential of lactobacilli through comparative genomics of 213 strains and associated genera.</title>
        <authorList>
            <person name="Sun Z."/>
            <person name="Harris H.M."/>
            <person name="McCann A."/>
            <person name="Guo C."/>
            <person name="Argimon S."/>
            <person name="Zhang W."/>
            <person name="Yang X."/>
            <person name="Jeffery I.B."/>
            <person name="Cooney J.C."/>
            <person name="Kagawa T.F."/>
            <person name="Liu W."/>
            <person name="Song Y."/>
            <person name="Salvetti E."/>
            <person name="Wrobel A."/>
            <person name="Rasinkangas P."/>
            <person name="Parkhill J."/>
            <person name="Rea M.C."/>
            <person name="O'Sullivan O."/>
            <person name="Ritari J."/>
            <person name="Douillard F.P."/>
            <person name="Paul Ross R."/>
            <person name="Yang R."/>
            <person name="Briner A.E."/>
            <person name="Felis G.E."/>
            <person name="de Vos W.M."/>
            <person name="Barrangou R."/>
            <person name="Klaenhammer T.R."/>
            <person name="Caufield P.W."/>
            <person name="Cui Y."/>
            <person name="Zhang H."/>
            <person name="O'Toole P.W."/>
        </authorList>
    </citation>
    <scope>NUCLEOTIDE SEQUENCE [LARGE SCALE GENOMIC DNA]</scope>
    <source>
        <strain evidence="2 5">ATCC BAA-66</strain>
        <strain evidence="3 4">DSM 13344</strain>
    </source>
</reference>
<protein>
    <submittedName>
        <fullName evidence="3">Saccharopine dehydrogenase related protein</fullName>
    </submittedName>
</protein>
<evidence type="ECO:0000313" key="3">
    <source>
        <dbReference type="EMBL" id="KRN32692.1"/>
    </source>
</evidence>
<gene>
    <name evidence="2" type="ORF">IV38_GL001106</name>
    <name evidence="3" type="ORF">IV40_GL000747</name>
</gene>
<dbReference type="InterPro" id="IPR016040">
    <property type="entry name" value="NAD(P)-bd_dom"/>
</dbReference>
<dbReference type="OrthoDB" id="9803892at2"/>
<organism evidence="3 4">
    <name type="scientific">Lactobacillus selangorensis</name>
    <dbReference type="NCBI Taxonomy" id="81857"/>
    <lineage>
        <taxon>Bacteria</taxon>
        <taxon>Bacillati</taxon>
        <taxon>Bacillota</taxon>
        <taxon>Bacilli</taxon>
        <taxon>Lactobacillales</taxon>
        <taxon>Lactobacillaceae</taxon>
        <taxon>Lactobacillus</taxon>
    </lineage>
</organism>
<dbReference type="InterPro" id="IPR036291">
    <property type="entry name" value="NAD(P)-bd_dom_sf"/>
</dbReference>